<evidence type="ECO:0000313" key="2">
    <source>
        <dbReference type="EMBL" id="KFI93630.1"/>
    </source>
</evidence>
<keyword evidence="1" id="KW-0812">Transmembrane</keyword>
<accession>A0A087DDN0</accession>
<proteinExistence type="predicted"/>
<dbReference type="RefSeq" id="WP_046726161.1">
    <property type="nucleotide sequence ID" value="NZ_CAUPKV010000011.1"/>
</dbReference>
<evidence type="ECO:0000256" key="1">
    <source>
        <dbReference type="SAM" id="Phobius"/>
    </source>
</evidence>
<dbReference type="EMBL" id="JGZO01000012">
    <property type="protein sequence ID" value="KFI93630.1"/>
    <property type="molecule type" value="Genomic_DNA"/>
</dbReference>
<name>A0A087DDN0_9BIFI</name>
<feature type="transmembrane region" description="Helical" evidence="1">
    <location>
        <begin position="58"/>
        <end position="77"/>
    </location>
</feature>
<dbReference type="Proteomes" id="UP000029033">
    <property type="component" value="Unassembled WGS sequence"/>
</dbReference>
<evidence type="ECO:0000313" key="3">
    <source>
        <dbReference type="Proteomes" id="UP000029033"/>
    </source>
</evidence>
<dbReference type="AlphaFoldDB" id="A0A087DDN0"/>
<protein>
    <submittedName>
        <fullName evidence="2">Uncharacterized protein</fullName>
    </submittedName>
</protein>
<keyword evidence="3" id="KW-1185">Reference proteome</keyword>
<gene>
    <name evidence="2" type="ORF">BSCA_0120</name>
</gene>
<comment type="caution">
    <text evidence="2">The sequence shown here is derived from an EMBL/GenBank/DDBJ whole genome shotgun (WGS) entry which is preliminary data.</text>
</comment>
<dbReference type="eggNOG" id="ENOG5032YWY">
    <property type="taxonomic scope" value="Bacteria"/>
</dbReference>
<keyword evidence="1" id="KW-1133">Transmembrane helix</keyword>
<dbReference type="OrthoDB" id="3239175at2"/>
<reference evidence="2 3" key="1">
    <citation type="submission" date="2014-03" db="EMBL/GenBank/DDBJ databases">
        <title>Genomics of Bifidobacteria.</title>
        <authorList>
            <person name="Ventura M."/>
            <person name="Milani C."/>
            <person name="Lugli G.A."/>
        </authorList>
    </citation>
    <scope>NUCLEOTIDE SEQUENCE [LARGE SCALE GENOMIC DNA]</scope>
    <source>
        <strain evidence="2 3">LMG 21589</strain>
    </source>
</reference>
<dbReference type="GeneID" id="85164744"/>
<sequence>MTRSSHDGPQRGGGTIDDRQAQAIRTLADTSEYRGKSRLATLLALPRDQKWGYFRDQLLARVAAAIAAIIVVTYLAVQILTPTPAPQLYVAVINSALSEQDAATLQTSVSEALNLPEGREGGVAIDANFNLKESGLTKLQTMLSNDEIDAIIAAPDDFETLAGYGYMRSLSRSLTERQRKALSGAFADFRGFNDANDTDIDYDGSGKGGSKPYGLKLADAPAWTALRSADDTALIGLAQDSHNTGNAQRLVTFLTE</sequence>
<keyword evidence="1" id="KW-0472">Membrane</keyword>
<dbReference type="STRING" id="158787.BSCA_0120"/>
<organism evidence="2 3">
    <name type="scientific">Bifidobacterium scardovii</name>
    <dbReference type="NCBI Taxonomy" id="158787"/>
    <lineage>
        <taxon>Bacteria</taxon>
        <taxon>Bacillati</taxon>
        <taxon>Actinomycetota</taxon>
        <taxon>Actinomycetes</taxon>
        <taxon>Bifidobacteriales</taxon>
        <taxon>Bifidobacteriaceae</taxon>
        <taxon>Bifidobacterium</taxon>
    </lineage>
</organism>